<keyword evidence="1" id="KW-1133">Transmembrane helix</keyword>
<organism evidence="2 3">
    <name type="scientific">Acetobacter pasteurianus subsp. pasteurianus</name>
    <dbReference type="NCBI Taxonomy" id="481145"/>
    <lineage>
        <taxon>Bacteria</taxon>
        <taxon>Pseudomonadati</taxon>
        <taxon>Pseudomonadota</taxon>
        <taxon>Alphaproteobacteria</taxon>
        <taxon>Acetobacterales</taxon>
        <taxon>Acetobacteraceae</taxon>
        <taxon>Acetobacter</taxon>
    </lineage>
</organism>
<reference evidence="2 3" key="1">
    <citation type="submission" date="2017-05" db="EMBL/GenBank/DDBJ databases">
        <title>Genome sequence of Acetobacter pasteurianus subsp. pasteurianus strain SRCM101342.</title>
        <authorList>
            <person name="Cho S.H."/>
        </authorList>
    </citation>
    <scope>NUCLEOTIDE SEQUENCE [LARGE SCALE GENOMIC DNA]</scope>
    <source>
        <strain evidence="2 3">SRCM101342</strain>
        <plasmid evidence="3">pap1342-2</plasmid>
    </source>
</reference>
<evidence type="ECO:0000313" key="3">
    <source>
        <dbReference type="Proteomes" id="UP000196205"/>
    </source>
</evidence>
<keyword evidence="1" id="KW-0472">Membrane</keyword>
<dbReference type="AlphaFoldDB" id="A0A1Y0Y1K9"/>
<keyword evidence="2" id="KW-0614">Plasmid</keyword>
<keyword evidence="1" id="KW-0812">Transmembrane</keyword>
<proteinExistence type="predicted"/>
<dbReference type="Proteomes" id="UP000196205">
    <property type="component" value="Plasmid pAP1342-2"/>
</dbReference>
<geneLocation type="plasmid" evidence="3">
    <name>pap1342-2</name>
</geneLocation>
<feature type="transmembrane region" description="Helical" evidence="1">
    <location>
        <begin position="80"/>
        <end position="105"/>
    </location>
</feature>
<gene>
    <name evidence="2" type="ORF">S1001342_02793</name>
</gene>
<evidence type="ECO:0000313" key="2">
    <source>
        <dbReference type="EMBL" id="ARW49083.1"/>
    </source>
</evidence>
<dbReference type="EMBL" id="CP021511">
    <property type="protein sequence ID" value="ARW49083.1"/>
    <property type="molecule type" value="Genomic_DNA"/>
</dbReference>
<name>A0A1Y0Y1K9_ACEPA</name>
<sequence length="106" mass="11967">MGHCCTELPEDYVRYANRTQNENCFRITLGHHSVWLDLLVGFGIAFMNLDAVQKIWIAARTEHHRVKAENRKYRCPIQMIYAPCPVALGGLATANLSACILAGYFP</sequence>
<evidence type="ECO:0000256" key="1">
    <source>
        <dbReference type="SAM" id="Phobius"/>
    </source>
</evidence>
<accession>A0A1Y0Y1K9</accession>
<protein>
    <submittedName>
        <fullName evidence="2">Uncharacterized protein</fullName>
    </submittedName>
</protein>